<accession>A0A9W4U291</accession>
<keyword evidence="1" id="KW-1133">Transmembrane helix</keyword>
<feature type="transmembrane region" description="Helical" evidence="1">
    <location>
        <begin position="59"/>
        <end position="77"/>
    </location>
</feature>
<dbReference type="EMBL" id="CAOQHR010000001">
    <property type="protein sequence ID" value="CAI6269008.1"/>
    <property type="molecule type" value="Genomic_DNA"/>
</dbReference>
<name>A0A9W4U291_9PLEO</name>
<dbReference type="Proteomes" id="UP001152607">
    <property type="component" value="Unassembled WGS sequence"/>
</dbReference>
<comment type="caution">
    <text evidence="2">The sequence shown here is derived from an EMBL/GenBank/DDBJ whole genome shotgun (WGS) entry which is preliminary data.</text>
</comment>
<gene>
    <name evidence="2" type="ORF">PDIGIT_LOCUS1649</name>
</gene>
<evidence type="ECO:0000256" key="1">
    <source>
        <dbReference type="SAM" id="Phobius"/>
    </source>
</evidence>
<keyword evidence="1" id="KW-0472">Membrane</keyword>
<evidence type="ECO:0000313" key="2">
    <source>
        <dbReference type="EMBL" id="CAI6269008.1"/>
    </source>
</evidence>
<organism evidence="2 3">
    <name type="scientific">Periconia digitata</name>
    <dbReference type="NCBI Taxonomy" id="1303443"/>
    <lineage>
        <taxon>Eukaryota</taxon>
        <taxon>Fungi</taxon>
        <taxon>Dikarya</taxon>
        <taxon>Ascomycota</taxon>
        <taxon>Pezizomycotina</taxon>
        <taxon>Dothideomycetes</taxon>
        <taxon>Pleosporomycetidae</taxon>
        <taxon>Pleosporales</taxon>
        <taxon>Massarineae</taxon>
        <taxon>Periconiaceae</taxon>
        <taxon>Periconia</taxon>
    </lineage>
</organism>
<keyword evidence="3" id="KW-1185">Reference proteome</keyword>
<protein>
    <submittedName>
        <fullName evidence="2">Uncharacterized protein</fullName>
    </submittedName>
</protein>
<keyword evidence="1" id="KW-0812">Transmembrane</keyword>
<evidence type="ECO:0000313" key="3">
    <source>
        <dbReference type="Proteomes" id="UP001152607"/>
    </source>
</evidence>
<proteinExistence type="predicted"/>
<sequence>MCACITYVGTQAPPPPLNPSIPCRKANLHAIGTQAHPSPPCFLFLLRGLCGERSRREPGFWLFPFLLIVAIASAESLKF</sequence>
<reference evidence="2" key="1">
    <citation type="submission" date="2023-01" db="EMBL/GenBank/DDBJ databases">
        <authorList>
            <person name="Van Ghelder C."/>
            <person name="Rancurel C."/>
        </authorList>
    </citation>
    <scope>NUCLEOTIDE SEQUENCE</scope>
    <source>
        <strain evidence="2">CNCM I-4278</strain>
    </source>
</reference>
<dbReference type="AlphaFoldDB" id="A0A9W4U291"/>